<dbReference type="EMBL" id="QXEV01000011">
    <property type="protein sequence ID" value="RIA75764.1"/>
    <property type="molecule type" value="Genomic_DNA"/>
</dbReference>
<gene>
    <name evidence="1" type="ORF">EI71_01171</name>
</gene>
<name>A0A397S0Q6_9MOLU</name>
<dbReference type="Proteomes" id="UP000266506">
    <property type="component" value="Unassembled WGS sequence"/>
</dbReference>
<dbReference type="AlphaFoldDB" id="A0A397S0Q6"/>
<protein>
    <submittedName>
        <fullName evidence="1">Cell fate (Sporulation/competence/biofilm development) regulator YmcA (YheA/YmcA/DUF963 family)</fullName>
    </submittedName>
</protein>
<dbReference type="InterPro" id="IPR023378">
    <property type="entry name" value="YheA/YmcA-like_dom_sf"/>
</dbReference>
<dbReference type="Gene3D" id="1.20.1500.10">
    <property type="entry name" value="YheA/YmcA-like"/>
    <property type="match status" value="1"/>
</dbReference>
<comment type="caution">
    <text evidence="1">The sequence shown here is derived from an EMBL/GenBank/DDBJ whole genome shotgun (WGS) entry which is preliminary data.</text>
</comment>
<sequence length="117" mass="14076">MSNISPLKEYFSNLPEVKRIKELEKYIDTNEEIKKSFNEIKRIQKNLVSSKEFHQDNQYQMYLEEYKNAKMHLLDLPFVEEYLELIEIVGTKLKDASSWIEEELQKTINGWATHPFF</sequence>
<keyword evidence="2" id="KW-1185">Reference proteome</keyword>
<dbReference type="InParanoid" id="A0A397S0Q6"/>
<reference evidence="1 2" key="1">
    <citation type="submission" date="2018-08" db="EMBL/GenBank/DDBJ databases">
        <title>Genomic Encyclopedia of Archaeal and Bacterial Type Strains, Phase II (KMG-II): from individual species to whole genera.</title>
        <authorList>
            <person name="Goeker M."/>
        </authorList>
    </citation>
    <scope>NUCLEOTIDE SEQUENCE [LARGE SCALE GENOMIC DNA]</scope>
    <source>
        <strain evidence="1 2">ATCC 27112</strain>
    </source>
</reference>
<accession>A0A397S0Q6</accession>
<proteinExistence type="predicted"/>
<dbReference type="Pfam" id="PF06133">
    <property type="entry name" value="Com_YlbF"/>
    <property type="match status" value="1"/>
</dbReference>
<evidence type="ECO:0000313" key="1">
    <source>
        <dbReference type="EMBL" id="RIA75764.1"/>
    </source>
</evidence>
<evidence type="ECO:0000313" key="2">
    <source>
        <dbReference type="Proteomes" id="UP000266506"/>
    </source>
</evidence>
<organism evidence="1 2">
    <name type="scientific">Anaeroplasma bactoclasticum</name>
    <dbReference type="NCBI Taxonomy" id="2088"/>
    <lineage>
        <taxon>Bacteria</taxon>
        <taxon>Bacillati</taxon>
        <taxon>Mycoplasmatota</taxon>
        <taxon>Mollicutes</taxon>
        <taxon>Anaeroplasmatales</taxon>
        <taxon>Anaeroplasmataceae</taxon>
        <taxon>Anaeroplasma</taxon>
    </lineage>
</organism>
<dbReference type="InterPro" id="IPR010368">
    <property type="entry name" value="Com_YlbF"/>
</dbReference>
<dbReference type="SUPFAM" id="SSF158622">
    <property type="entry name" value="YheA/YmcA-like"/>
    <property type="match status" value="1"/>
</dbReference>